<organism evidence="1 2">
    <name type="scientific">Neurospora hispaniola</name>
    <dbReference type="NCBI Taxonomy" id="588809"/>
    <lineage>
        <taxon>Eukaryota</taxon>
        <taxon>Fungi</taxon>
        <taxon>Dikarya</taxon>
        <taxon>Ascomycota</taxon>
        <taxon>Pezizomycotina</taxon>
        <taxon>Sordariomycetes</taxon>
        <taxon>Sordariomycetidae</taxon>
        <taxon>Sordariales</taxon>
        <taxon>Sordariaceae</taxon>
        <taxon>Neurospora</taxon>
    </lineage>
</organism>
<name>A0AAJ0MTA8_9PEZI</name>
<evidence type="ECO:0000313" key="1">
    <source>
        <dbReference type="EMBL" id="KAK3495224.1"/>
    </source>
</evidence>
<keyword evidence="2" id="KW-1185">Reference proteome</keyword>
<comment type="caution">
    <text evidence="1">The sequence shown here is derived from an EMBL/GenBank/DDBJ whole genome shotgun (WGS) entry which is preliminary data.</text>
</comment>
<dbReference type="EMBL" id="JAULSX010000003">
    <property type="protein sequence ID" value="KAK3495224.1"/>
    <property type="molecule type" value="Genomic_DNA"/>
</dbReference>
<gene>
    <name evidence="1" type="ORF">B0T23DRAFT_378467</name>
</gene>
<accession>A0AAJ0MTA8</accession>
<dbReference type="Proteomes" id="UP001285908">
    <property type="component" value="Unassembled WGS sequence"/>
</dbReference>
<proteinExistence type="predicted"/>
<dbReference type="RefSeq" id="XP_062694653.1">
    <property type="nucleotide sequence ID" value="XM_062837099.1"/>
</dbReference>
<dbReference type="AlphaFoldDB" id="A0AAJ0MTA8"/>
<reference evidence="1 2" key="1">
    <citation type="journal article" date="2023" name="Mol. Phylogenet. Evol.">
        <title>Genome-scale phylogeny and comparative genomics of the fungal order Sordariales.</title>
        <authorList>
            <person name="Hensen N."/>
            <person name="Bonometti L."/>
            <person name="Westerberg I."/>
            <person name="Brannstrom I.O."/>
            <person name="Guillou S."/>
            <person name="Cros-Aarteil S."/>
            <person name="Calhoun S."/>
            <person name="Haridas S."/>
            <person name="Kuo A."/>
            <person name="Mondo S."/>
            <person name="Pangilinan J."/>
            <person name="Riley R."/>
            <person name="LaButti K."/>
            <person name="Andreopoulos B."/>
            <person name="Lipzen A."/>
            <person name="Chen C."/>
            <person name="Yan M."/>
            <person name="Daum C."/>
            <person name="Ng V."/>
            <person name="Clum A."/>
            <person name="Steindorff A."/>
            <person name="Ohm R.A."/>
            <person name="Martin F."/>
            <person name="Silar P."/>
            <person name="Natvig D.O."/>
            <person name="Lalanne C."/>
            <person name="Gautier V."/>
            <person name="Ament-Velasquez S.L."/>
            <person name="Kruys A."/>
            <person name="Hutchinson M.I."/>
            <person name="Powell A.J."/>
            <person name="Barry K."/>
            <person name="Miller A.N."/>
            <person name="Grigoriev I.V."/>
            <person name="Debuchy R."/>
            <person name="Gladieux P."/>
            <person name="Hiltunen Thoren M."/>
            <person name="Johannesson H."/>
        </authorList>
    </citation>
    <scope>NUCLEOTIDE SEQUENCE [LARGE SCALE GENOMIC DNA]</scope>
    <source>
        <strain evidence="1 2">FGSC 10403</strain>
    </source>
</reference>
<dbReference type="GeneID" id="87874721"/>
<evidence type="ECO:0000313" key="2">
    <source>
        <dbReference type="Proteomes" id="UP001285908"/>
    </source>
</evidence>
<protein>
    <submittedName>
        <fullName evidence="1">Uncharacterized protein</fullName>
    </submittedName>
</protein>
<sequence length="319" mass="37218">MPRANRFPLFPPLPRHLRNLHDANAMPFKEEPEPHQQCNIRRPIWDSVPDLPLPGPCYPWRNRSTSIHHEHLHIQTPSKVCTFKETKHLVCYLPTYLPSQAESVCLTTITYMGPWWPQLSSVRLGYMTATSCPIYYSIVHQHGHTRSMTPFACLSVVFVLGNIKCYLPLLLVLPGYHPAISNRHHQFNLHMQDILYCVMTWPPRRFPLRTGERIHDFFAPYLFHIRWFVYAVLDTTWRHQTLVEGSQKRTIDKTEATKSDQHPFHAFLRRNEMQLKGMGKMHSTLPCGVFTFESKPSRGSFTRQAETCFFPFTTCCDGI</sequence>